<dbReference type="InParanoid" id="E9HB14"/>
<dbReference type="Pfam" id="PF18701">
    <property type="entry name" value="DUF5641"/>
    <property type="match status" value="1"/>
</dbReference>
<feature type="region of interest" description="Disordered" evidence="1">
    <location>
        <begin position="1"/>
        <end position="21"/>
    </location>
</feature>
<feature type="domain" description="DUF5641" evidence="2">
    <location>
        <begin position="27"/>
        <end position="85"/>
    </location>
</feature>
<accession>E9HB14</accession>
<organism evidence="3 4">
    <name type="scientific">Daphnia pulex</name>
    <name type="common">Water flea</name>
    <dbReference type="NCBI Taxonomy" id="6669"/>
    <lineage>
        <taxon>Eukaryota</taxon>
        <taxon>Metazoa</taxon>
        <taxon>Ecdysozoa</taxon>
        <taxon>Arthropoda</taxon>
        <taxon>Crustacea</taxon>
        <taxon>Branchiopoda</taxon>
        <taxon>Diplostraca</taxon>
        <taxon>Cladocera</taxon>
        <taxon>Anomopoda</taxon>
        <taxon>Daphniidae</taxon>
        <taxon>Daphnia</taxon>
    </lineage>
</organism>
<feature type="compositionally biased region" description="Acidic residues" evidence="1">
    <location>
        <begin position="1"/>
        <end position="11"/>
    </location>
</feature>
<name>E9HB14_DAPPU</name>
<evidence type="ECO:0000259" key="2">
    <source>
        <dbReference type="Pfam" id="PF18701"/>
    </source>
</evidence>
<dbReference type="KEGG" id="dpx:DAPPUDRAFT_256272"/>
<dbReference type="EMBL" id="GL732614">
    <property type="protein sequence ID" value="EFX71050.1"/>
    <property type="molecule type" value="Genomic_DNA"/>
</dbReference>
<feature type="region of interest" description="Disordered" evidence="1">
    <location>
        <begin position="92"/>
        <end position="117"/>
    </location>
</feature>
<reference evidence="3 4" key="1">
    <citation type="journal article" date="2011" name="Science">
        <title>The ecoresponsive genome of Daphnia pulex.</title>
        <authorList>
            <person name="Colbourne J.K."/>
            <person name="Pfrender M.E."/>
            <person name="Gilbert D."/>
            <person name="Thomas W.K."/>
            <person name="Tucker A."/>
            <person name="Oakley T.H."/>
            <person name="Tokishita S."/>
            <person name="Aerts A."/>
            <person name="Arnold G.J."/>
            <person name="Basu M.K."/>
            <person name="Bauer D.J."/>
            <person name="Caceres C.E."/>
            <person name="Carmel L."/>
            <person name="Casola C."/>
            <person name="Choi J.H."/>
            <person name="Detter J.C."/>
            <person name="Dong Q."/>
            <person name="Dusheyko S."/>
            <person name="Eads B.D."/>
            <person name="Frohlich T."/>
            <person name="Geiler-Samerotte K.A."/>
            <person name="Gerlach D."/>
            <person name="Hatcher P."/>
            <person name="Jogdeo S."/>
            <person name="Krijgsveld J."/>
            <person name="Kriventseva E.V."/>
            <person name="Kultz D."/>
            <person name="Laforsch C."/>
            <person name="Lindquist E."/>
            <person name="Lopez J."/>
            <person name="Manak J.R."/>
            <person name="Muller J."/>
            <person name="Pangilinan J."/>
            <person name="Patwardhan R.P."/>
            <person name="Pitluck S."/>
            <person name="Pritham E.J."/>
            <person name="Rechtsteiner A."/>
            <person name="Rho M."/>
            <person name="Rogozin I.B."/>
            <person name="Sakarya O."/>
            <person name="Salamov A."/>
            <person name="Schaack S."/>
            <person name="Shapiro H."/>
            <person name="Shiga Y."/>
            <person name="Skalitzky C."/>
            <person name="Smith Z."/>
            <person name="Souvorov A."/>
            <person name="Sung W."/>
            <person name="Tang Z."/>
            <person name="Tsuchiya D."/>
            <person name="Tu H."/>
            <person name="Vos H."/>
            <person name="Wang M."/>
            <person name="Wolf Y.I."/>
            <person name="Yamagata H."/>
            <person name="Yamada T."/>
            <person name="Ye Y."/>
            <person name="Shaw J.R."/>
            <person name="Andrews J."/>
            <person name="Crease T.J."/>
            <person name="Tang H."/>
            <person name="Lucas S.M."/>
            <person name="Robertson H.M."/>
            <person name="Bork P."/>
            <person name="Koonin E.V."/>
            <person name="Zdobnov E.M."/>
            <person name="Grigoriev I.V."/>
            <person name="Lynch M."/>
            <person name="Boore J.L."/>
        </authorList>
    </citation>
    <scope>NUCLEOTIDE SEQUENCE [LARGE SCALE GENOMIC DNA]</scope>
</reference>
<evidence type="ECO:0000313" key="3">
    <source>
        <dbReference type="EMBL" id="EFX71050.1"/>
    </source>
</evidence>
<evidence type="ECO:0000313" key="4">
    <source>
        <dbReference type="Proteomes" id="UP000000305"/>
    </source>
</evidence>
<feature type="region of interest" description="Disordered" evidence="1">
    <location>
        <begin position="189"/>
        <end position="212"/>
    </location>
</feature>
<dbReference type="Proteomes" id="UP000000305">
    <property type="component" value="Unassembled WGS sequence"/>
</dbReference>
<keyword evidence="4" id="KW-1185">Reference proteome</keyword>
<proteinExistence type="predicted"/>
<gene>
    <name evidence="3" type="ORF">DAPPUDRAFT_256272</name>
</gene>
<dbReference type="HOGENOM" id="CLU_1300814_0_0_1"/>
<dbReference type="AlphaFoldDB" id="E9HB14"/>
<protein>
    <recommendedName>
        <fullName evidence="2">DUF5641 domain-containing protein</fullName>
    </recommendedName>
</protein>
<feature type="compositionally biased region" description="Polar residues" evidence="1">
    <location>
        <begin position="103"/>
        <end position="117"/>
    </location>
</feature>
<evidence type="ECO:0000256" key="1">
    <source>
        <dbReference type="SAM" id="MobiDB-lite"/>
    </source>
</evidence>
<sequence>MDAIPLEEDSELSSNASHITKRETERRQLEAYWWSEFHAYYLRDLNRNYMATKRVKPIQLGQVVIAFEANRKRIDWPVGRVTELVHKARTRRSGRHAAKQLVEPSNGTNGQTTTVASSEQSAYKNLFIGSCLREVRSDSFSQPAHHHILRPDFSWDYYQEKSLSPYLEIDGSWKSAGGWMGPCSRPIAQNEPHKRPNHKRPNIFTHGLQRFA</sequence>
<dbReference type="InterPro" id="IPR040676">
    <property type="entry name" value="DUF5641"/>
</dbReference>